<comment type="catalytic activity">
    <reaction evidence="1">
        <text>ATP + protein L-histidine = ADP + protein N-phospho-L-histidine.</text>
        <dbReference type="EC" id="2.7.13.3"/>
    </reaction>
</comment>
<dbReference type="GO" id="GO:0000155">
    <property type="term" value="F:phosphorelay sensor kinase activity"/>
    <property type="evidence" value="ECO:0007669"/>
    <property type="project" value="InterPro"/>
</dbReference>
<feature type="domain" description="Response regulatory" evidence="8">
    <location>
        <begin position="955"/>
        <end position="1071"/>
    </location>
</feature>
<dbReference type="PANTHER" id="PTHR43065:SF42">
    <property type="entry name" value="TWO-COMPONENT SENSOR PPRA"/>
    <property type="match status" value="1"/>
</dbReference>
<dbReference type="InterPro" id="IPR036097">
    <property type="entry name" value="HisK_dim/P_sf"/>
</dbReference>
<gene>
    <name evidence="10" type="ORF">K239x_36230</name>
</gene>
<dbReference type="SMART" id="SM00388">
    <property type="entry name" value="HisKA"/>
    <property type="match status" value="1"/>
</dbReference>
<dbReference type="SUPFAM" id="SSF55874">
    <property type="entry name" value="ATPase domain of HSP90 chaperone/DNA topoisomerase II/histidine kinase"/>
    <property type="match status" value="1"/>
</dbReference>
<protein>
    <recommendedName>
        <fullName evidence="2">histidine kinase</fullName>
        <ecNumber evidence="2">2.7.13.3</ecNumber>
    </recommendedName>
</protein>
<dbReference type="InterPro" id="IPR004358">
    <property type="entry name" value="Sig_transdc_His_kin-like_C"/>
</dbReference>
<dbReference type="SMART" id="SM00387">
    <property type="entry name" value="HATPase_c"/>
    <property type="match status" value="1"/>
</dbReference>
<feature type="modified residue" description="4-aspartylphosphate" evidence="4">
    <location>
        <position position="1005"/>
    </location>
</feature>
<keyword evidence="6" id="KW-0812">Transmembrane</keyword>
<dbReference type="SMART" id="SM00448">
    <property type="entry name" value="REC"/>
    <property type="match status" value="1"/>
</dbReference>
<keyword evidence="3 4" id="KW-0597">Phosphoprotein</keyword>
<evidence type="ECO:0000256" key="2">
    <source>
        <dbReference type="ARBA" id="ARBA00012438"/>
    </source>
</evidence>
<dbReference type="PROSITE" id="PS50110">
    <property type="entry name" value="RESPONSE_REGULATORY"/>
    <property type="match status" value="1"/>
</dbReference>
<evidence type="ECO:0000256" key="3">
    <source>
        <dbReference type="ARBA" id="ARBA00022553"/>
    </source>
</evidence>
<dbReference type="CDD" id="cd00082">
    <property type="entry name" value="HisKA"/>
    <property type="match status" value="1"/>
</dbReference>
<dbReference type="Gene3D" id="3.40.50.2300">
    <property type="match status" value="1"/>
</dbReference>
<evidence type="ECO:0000256" key="6">
    <source>
        <dbReference type="SAM" id="Phobius"/>
    </source>
</evidence>
<feature type="region of interest" description="Disordered" evidence="5">
    <location>
        <begin position="116"/>
        <end position="145"/>
    </location>
</feature>
<evidence type="ECO:0000313" key="10">
    <source>
        <dbReference type="EMBL" id="QDT11623.1"/>
    </source>
</evidence>
<dbReference type="Gene3D" id="1.10.287.130">
    <property type="match status" value="1"/>
</dbReference>
<dbReference type="EMBL" id="CP036526">
    <property type="protein sequence ID" value="QDT11623.1"/>
    <property type="molecule type" value="Genomic_DNA"/>
</dbReference>
<evidence type="ECO:0000259" key="8">
    <source>
        <dbReference type="PROSITE" id="PS50110"/>
    </source>
</evidence>
<dbReference type="PROSITE" id="PS50113">
    <property type="entry name" value="PAC"/>
    <property type="match status" value="1"/>
</dbReference>
<dbReference type="Gene3D" id="3.30.565.10">
    <property type="entry name" value="Histidine kinase-like ATPase, C-terminal domain"/>
    <property type="match status" value="1"/>
</dbReference>
<sequence length="1073" mass="118132">MQNAQAGRLAQHLCVDGVFRADFRYYCRQTKSCAILLSNGLLQSESTLRIFRSEPESNDLVCQPRILVRTFARTFFKSGFLLSVAMIVAPSSRAIAQFFPLPGSYTQDAATEIQEGESIESSKLAETDDDGQDATATGDKATKDSATSKTDVIHNLDQLNDNIGIGHLKSVRFDVEAIMVYANFDRRFIRLQRDTATLSGDFRKAIVSECPKFGDRVRVRGQTIPGSQQTTIDLVKIVARGQGIEPLVLDSTRPANTKLQRGQYCRVQGELVEVAIEDDGYKLVLQNNGTRHRCRLRSYQSQIDFPAKIGQRIDFSGVAAGYYGDDKKHIHRSFLAMDDSQIQIDSATKPTEGLHRFEGTVVGKDSNNYIGVSNGESTDWIWTHFSAKVSPGSRVEILRDLQPESPQGKSFLGRAIKVLPGKATLDAHYVTATALANLPHQPTLVTTKARIESVFRRPEIIELGLTDDGVPFTAKINCPGLDYPKSVFEIGNLIQLTGIPRRLEPTHQGPNSFRLIVSDAADINVVARSIPVYAKQIGYAAIALAALAGTLAVWFFRWRRRMHRQSRKSDLLTSRLRESCEVFCEAIFIFDRDELLVQTTGNAASFFASAGNPPLDASTAAAQLAQTFRSPDDVLSYWRRSFDDKSFRASDEFPVDESTQVYAIRTAPLQDDNGDYDGRVFAMTDVSEKRQMEQAVSQSQKHIAVGRLAGGIAHDFNNLLMAISANVALANEYADVSSKVKHHNTIAQDATNRASKLTQQLLSFSRRSELSTKVCHINDCVNQVGSLMRHMLDKNIDLCLNMSSEVWPVKIDRIQIEHVLLNLCINARDSFVTSDSKQARGHISIQTRNSVHPEVGSCVQVCVEDDGQGMSEETVASAFEPFFTTKEVGQGTGLGLAMSLGIVQQHGGVIHCDSKLGVGSRFVIYLPKSDEPFASRVDGSTITVNRIKSSDKSKRVLLVDDEPMIRDAGSALLSALGHQTLCASDGQHALTLLEQDSDFDVVLLDLTMPVLSGRETLKQIKLRFPGLRVVISSGYSVDLNSLGDDAESAPDAVLSKPFSIEEIRRILTLPAAT</sequence>
<dbReference type="InterPro" id="IPR003594">
    <property type="entry name" value="HATPase_dom"/>
</dbReference>
<dbReference type="PANTHER" id="PTHR43065">
    <property type="entry name" value="SENSOR HISTIDINE KINASE"/>
    <property type="match status" value="1"/>
</dbReference>
<name>A0A517NWW7_9BACT</name>
<dbReference type="Proteomes" id="UP000319817">
    <property type="component" value="Chromosome"/>
</dbReference>
<proteinExistence type="predicted"/>
<evidence type="ECO:0000313" key="11">
    <source>
        <dbReference type="Proteomes" id="UP000319817"/>
    </source>
</evidence>
<dbReference type="InterPro" id="IPR000700">
    <property type="entry name" value="PAS-assoc_C"/>
</dbReference>
<dbReference type="AlphaFoldDB" id="A0A517NWW7"/>
<dbReference type="PROSITE" id="PS50109">
    <property type="entry name" value="HIS_KIN"/>
    <property type="match status" value="1"/>
</dbReference>
<dbReference type="Pfam" id="PF00072">
    <property type="entry name" value="Response_reg"/>
    <property type="match status" value="1"/>
</dbReference>
<evidence type="ECO:0000259" key="7">
    <source>
        <dbReference type="PROSITE" id="PS50109"/>
    </source>
</evidence>
<feature type="compositionally biased region" description="Low complexity" evidence="5">
    <location>
        <begin position="133"/>
        <end position="145"/>
    </location>
</feature>
<dbReference type="InterPro" id="IPR005467">
    <property type="entry name" value="His_kinase_dom"/>
</dbReference>
<feature type="domain" description="PAC" evidence="9">
    <location>
        <begin position="643"/>
        <end position="698"/>
    </location>
</feature>
<dbReference type="PRINTS" id="PR00344">
    <property type="entry name" value="BCTRLSENSOR"/>
</dbReference>
<reference evidence="10 11" key="1">
    <citation type="submission" date="2019-02" db="EMBL/GenBank/DDBJ databases">
        <title>Deep-cultivation of Planctomycetes and their phenomic and genomic characterization uncovers novel biology.</title>
        <authorList>
            <person name="Wiegand S."/>
            <person name="Jogler M."/>
            <person name="Boedeker C."/>
            <person name="Pinto D."/>
            <person name="Vollmers J."/>
            <person name="Rivas-Marin E."/>
            <person name="Kohn T."/>
            <person name="Peeters S.H."/>
            <person name="Heuer A."/>
            <person name="Rast P."/>
            <person name="Oberbeckmann S."/>
            <person name="Bunk B."/>
            <person name="Jeske O."/>
            <person name="Meyerdierks A."/>
            <person name="Storesund J.E."/>
            <person name="Kallscheuer N."/>
            <person name="Luecker S."/>
            <person name="Lage O.M."/>
            <person name="Pohl T."/>
            <person name="Merkel B.J."/>
            <person name="Hornburger P."/>
            <person name="Mueller R.-W."/>
            <person name="Bruemmer F."/>
            <person name="Labrenz M."/>
            <person name="Spormann A.M."/>
            <person name="Op den Camp H."/>
            <person name="Overmann J."/>
            <person name="Amann R."/>
            <person name="Jetten M.S.M."/>
            <person name="Mascher T."/>
            <person name="Medema M.H."/>
            <person name="Devos D.P."/>
            <person name="Kaster A.-K."/>
            <person name="Ovreas L."/>
            <person name="Rohde M."/>
            <person name="Galperin M.Y."/>
            <person name="Jogler C."/>
        </authorList>
    </citation>
    <scope>NUCLEOTIDE SEQUENCE [LARGE SCALE GENOMIC DNA]</scope>
    <source>
        <strain evidence="10 11">K23_9</strain>
    </source>
</reference>
<dbReference type="InterPro" id="IPR011006">
    <property type="entry name" value="CheY-like_superfamily"/>
</dbReference>
<dbReference type="EC" id="2.7.13.3" evidence="2"/>
<dbReference type="Pfam" id="PF02518">
    <property type="entry name" value="HATPase_c"/>
    <property type="match status" value="1"/>
</dbReference>
<evidence type="ECO:0000256" key="5">
    <source>
        <dbReference type="SAM" id="MobiDB-lite"/>
    </source>
</evidence>
<dbReference type="SUPFAM" id="SSF47384">
    <property type="entry name" value="Homodimeric domain of signal transducing histidine kinase"/>
    <property type="match status" value="1"/>
</dbReference>
<organism evidence="10 11">
    <name type="scientific">Stieleria marina</name>
    <dbReference type="NCBI Taxonomy" id="1930275"/>
    <lineage>
        <taxon>Bacteria</taxon>
        <taxon>Pseudomonadati</taxon>
        <taxon>Planctomycetota</taxon>
        <taxon>Planctomycetia</taxon>
        <taxon>Pirellulales</taxon>
        <taxon>Pirellulaceae</taxon>
        <taxon>Stieleria</taxon>
    </lineage>
</organism>
<keyword evidence="6" id="KW-0472">Membrane</keyword>
<accession>A0A517NWW7</accession>
<dbReference type="InterPro" id="IPR001789">
    <property type="entry name" value="Sig_transdc_resp-reg_receiver"/>
</dbReference>
<dbReference type="InterPro" id="IPR003661">
    <property type="entry name" value="HisK_dim/P_dom"/>
</dbReference>
<feature type="domain" description="Histidine kinase" evidence="7">
    <location>
        <begin position="711"/>
        <end position="930"/>
    </location>
</feature>
<dbReference type="Gene3D" id="3.30.450.20">
    <property type="entry name" value="PAS domain"/>
    <property type="match status" value="1"/>
</dbReference>
<evidence type="ECO:0000256" key="1">
    <source>
        <dbReference type="ARBA" id="ARBA00000085"/>
    </source>
</evidence>
<dbReference type="SUPFAM" id="SSF52172">
    <property type="entry name" value="CheY-like"/>
    <property type="match status" value="1"/>
</dbReference>
<evidence type="ECO:0000259" key="9">
    <source>
        <dbReference type="PROSITE" id="PS50113"/>
    </source>
</evidence>
<evidence type="ECO:0000256" key="4">
    <source>
        <dbReference type="PROSITE-ProRule" id="PRU00169"/>
    </source>
</evidence>
<keyword evidence="6" id="KW-1133">Transmembrane helix</keyword>
<feature type="transmembrane region" description="Helical" evidence="6">
    <location>
        <begin position="537"/>
        <end position="558"/>
    </location>
</feature>
<keyword evidence="11" id="KW-1185">Reference proteome</keyword>
<dbReference type="InterPro" id="IPR036890">
    <property type="entry name" value="HATPase_C_sf"/>
</dbReference>